<protein>
    <submittedName>
        <fullName evidence="9">HlyD family secretion protein</fullName>
    </submittedName>
</protein>
<sequence length="329" mass="36544">MSKKKLITIVIVILLCTATYYGYQYYQHQEKPLTLYGNVDTRSVNIGFRVSGRLASLNVDEGDEIKEGQMLGKLDAGPYLDAMEQARANVASAKARLSLLEAGYRDEEISQGRAEVAQRLAAYNYANSFFQRQQKLWKQRLIPENTLEDARATRDQAQAALQSAKDRLTVFLNGNRPQQIEEAQSNVLQYEAAASQALRNVVDTTLFAPSDGVVLTRAVEPGTLLNAGATVLTLSLTKPVWVRAYVGETQLGKIVPGAEMRISTDSHPDTFYRGKVGFISPSAEFTPKNVETPDLRTDLVYRLRIIVIDPDDALRQGMPVTLHFTDDAK</sequence>
<evidence type="ECO:0000256" key="5">
    <source>
        <dbReference type="ARBA" id="ARBA00023054"/>
    </source>
</evidence>
<comment type="caution">
    <text evidence="9">The sequence shown here is derived from an EMBL/GenBank/DDBJ whole genome shotgun (WGS) entry which is preliminary data.</text>
</comment>
<dbReference type="EMBL" id="QRAP01000010">
    <property type="protein sequence ID" value="RDK86822.1"/>
    <property type="molecule type" value="Genomic_DNA"/>
</dbReference>
<dbReference type="NCBIfam" id="NF002939">
    <property type="entry name" value="PRK03598.1"/>
    <property type="match status" value="1"/>
</dbReference>
<evidence type="ECO:0000259" key="7">
    <source>
        <dbReference type="Pfam" id="PF25881"/>
    </source>
</evidence>
<dbReference type="Proteomes" id="UP000254848">
    <property type="component" value="Unassembled WGS sequence"/>
</dbReference>
<keyword evidence="5 6" id="KW-0175">Coiled coil</keyword>
<dbReference type="OrthoDB" id="9813967at2"/>
<reference evidence="9 10" key="1">
    <citation type="submission" date="2018-07" db="EMBL/GenBank/DDBJ databases">
        <title>Genomic Encyclopedia of Type Strains, Phase IV (KMG-IV): sequencing the most valuable type-strain genomes for metagenomic binning, comparative biology and taxonomic classification.</title>
        <authorList>
            <person name="Goeker M."/>
        </authorList>
    </citation>
    <scope>NUCLEOTIDE SEQUENCE [LARGE SCALE GENOMIC DNA]</scope>
    <source>
        <strain evidence="9 10">DSM 103736</strain>
    </source>
</reference>
<dbReference type="PANTHER" id="PTHR32347">
    <property type="entry name" value="EFFLUX SYSTEM COMPONENT YKNX-RELATED"/>
    <property type="match status" value="1"/>
</dbReference>
<dbReference type="GO" id="GO:0042597">
    <property type="term" value="C:periplasmic space"/>
    <property type="evidence" value="ECO:0007669"/>
    <property type="project" value="UniProtKB-SubCell"/>
</dbReference>
<evidence type="ECO:0000256" key="4">
    <source>
        <dbReference type="ARBA" id="ARBA00022764"/>
    </source>
</evidence>
<dbReference type="Gene3D" id="2.40.30.170">
    <property type="match status" value="1"/>
</dbReference>
<evidence type="ECO:0000256" key="6">
    <source>
        <dbReference type="SAM" id="Coils"/>
    </source>
</evidence>
<dbReference type="SUPFAM" id="SSF111369">
    <property type="entry name" value="HlyD-like secretion proteins"/>
    <property type="match status" value="3"/>
</dbReference>
<dbReference type="AlphaFoldDB" id="A0A370QEM2"/>
<proteinExistence type="inferred from homology"/>
<dbReference type="InterPro" id="IPR059052">
    <property type="entry name" value="HH_YbhG-like"/>
</dbReference>
<evidence type="ECO:0000313" key="10">
    <source>
        <dbReference type="Proteomes" id="UP000254848"/>
    </source>
</evidence>
<evidence type="ECO:0000259" key="8">
    <source>
        <dbReference type="Pfam" id="PF25954"/>
    </source>
</evidence>
<dbReference type="InterPro" id="IPR058792">
    <property type="entry name" value="Beta-barrel_RND_2"/>
</dbReference>
<gene>
    <name evidence="9" type="ORF">C8D90_11096</name>
</gene>
<feature type="coiled-coil region" evidence="6">
    <location>
        <begin position="147"/>
        <end position="200"/>
    </location>
</feature>
<dbReference type="RefSeq" id="WP_115459961.1">
    <property type="nucleotide sequence ID" value="NZ_QRAP01000010.1"/>
</dbReference>
<keyword evidence="10" id="KW-1185">Reference proteome</keyword>
<evidence type="ECO:0000256" key="3">
    <source>
        <dbReference type="ARBA" id="ARBA00022729"/>
    </source>
</evidence>
<feature type="domain" description="YbhG-like alpha-helical hairpin" evidence="7">
    <location>
        <begin position="74"/>
        <end position="200"/>
    </location>
</feature>
<dbReference type="Pfam" id="PF25954">
    <property type="entry name" value="Beta-barrel_RND_2"/>
    <property type="match status" value="1"/>
</dbReference>
<organism evidence="9 10">
    <name type="scientific">Enterobacillus tribolii</name>
    <dbReference type="NCBI Taxonomy" id="1487935"/>
    <lineage>
        <taxon>Bacteria</taxon>
        <taxon>Pseudomonadati</taxon>
        <taxon>Pseudomonadota</taxon>
        <taxon>Gammaproteobacteria</taxon>
        <taxon>Enterobacterales</taxon>
        <taxon>Hafniaceae</taxon>
        <taxon>Enterobacillus</taxon>
    </lineage>
</organism>
<feature type="domain" description="CusB-like beta-barrel" evidence="8">
    <location>
        <begin position="239"/>
        <end position="326"/>
    </location>
</feature>
<evidence type="ECO:0000256" key="2">
    <source>
        <dbReference type="ARBA" id="ARBA00010602"/>
    </source>
</evidence>
<dbReference type="Pfam" id="PF25881">
    <property type="entry name" value="HH_YBHG"/>
    <property type="match status" value="1"/>
</dbReference>
<name>A0A370QEM2_9GAMM</name>
<dbReference type="Gene3D" id="1.10.287.470">
    <property type="entry name" value="Helix hairpin bin"/>
    <property type="match status" value="2"/>
</dbReference>
<comment type="subcellular location">
    <subcellularLocation>
        <location evidence="1">Periplasm</location>
    </subcellularLocation>
</comment>
<accession>A0A370QEM2</accession>
<dbReference type="InterPro" id="IPR050465">
    <property type="entry name" value="UPF0194_transport"/>
</dbReference>
<keyword evidence="3" id="KW-0732">Signal</keyword>
<comment type="similarity">
    <text evidence="2">Belongs to the UPF0194 family.</text>
</comment>
<keyword evidence="4" id="KW-0574">Periplasm</keyword>
<evidence type="ECO:0000313" key="9">
    <source>
        <dbReference type="EMBL" id="RDK86822.1"/>
    </source>
</evidence>
<evidence type="ECO:0000256" key="1">
    <source>
        <dbReference type="ARBA" id="ARBA00004418"/>
    </source>
</evidence>
<dbReference type="Gene3D" id="2.40.50.100">
    <property type="match status" value="1"/>
</dbReference>
<dbReference type="PANTHER" id="PTHR32347:SF29">
    <property type="entry name" value="UPF0194 MEMBRANE PROTEIN YBHG"/>
    <property type="match status" value="1"/>
</dbReference>